<accession>A0A5B7FLM5</accession>
<evidence type="ECO:0000256" key="1">
    <source>
        <dbReference type="SAM" id="MobiDB-lite"/>
    </source>
</evidence>
<gene>
    <name evidence="2" type="ORF">E2C01_039020</name>
</gene>
<organism evidence="2 3">
    <name type="scientific">Portunus trituberculatus</name>
    <name type="common">Swimming crab</name>
    <name type="synonym">Neptunus trituberculatus</name>
    <dbReference type="NCBI Taxonomy" id="210409"/>
    <lineage>
        <taxon>Eukaryota</taxon>
        <taxon>Metazoa</taxon>
        <taxon>Ecdysozoa</taxon>
        <taxon>Arthropoda</taxon>
        <taxon>Crustacea</taxon>
        <taxon>Multicrustacea</taxon>
        <taxon>Malacostraca</taxon>
        <taxon>Eumalacostraca</taxon>
        <taxon>Eucarida</taxon>
        <taxon>Decapoda</taxon>
        <taxon>Pleocyemata</taxon>
        <taxon>Brachyura</taxon>
        <taxon>Eubrachyura</taxon>
        <taxon>Portunoidea</taxon>
        <taxon>Portunidae</taxon>
        <taxon>Portuninae</taxon>
        <taxon>Portunus</taxon>
    </lineage>
</organism>
<dbReference type="EMBL" id="VSRR010006674">
    <property type="protein sequence ID" value="MPC45324.1"/>
    <property type="molecule type" value="Genomic_DNA"/>
</dbReference>
<proteinExistence type="predicted"/>
<sequence length="185" mass="19889">MLHNNYSSGCGHNNALTQKRHGHAPACRDVRIPSSLSTLHGILFFFCDPWYRESSDSYKGSGEWAGAFIHGSMLSIGCGCLPSPRTPRGCPSRDPRDSPSPGVTHHLRPPGAPHLPPGREMCSETGIKRPLISSLPSPPPSPTSSFFPPPSTLVLPSLPSPPSPFCLTRQGLVRHVAPRGFKQAV</sequence>
<evidence type="ECO:0000313" key="3">
    <source>
        <dbReference type="Proteomes" id="UP000324222"/>
    </source>
</evidence>
<name>A0A5B7FLM5_PORTR</name>
<feature type="compositionally biased region" description="Pro residues" evidence="1">
    <location>
        <begin position="136"/>
        <end position="148"/>
    </location>
</feature>
<feature type="region of interest" description="Disordered" evidence="1">
    <location>
        <begin position="129"/>
        <end position="148"/>
    </location>
</feature>
<keyword evidence="3" id="KW-1185">Reference proteome</keyword>
<comment type="caution">
    <text evidence="2">The sequence shown here is derived from an EMBL/GenBank/DDBJ whole genome shotgun (WGS) entry which is preliminary data.</text>
</comment>
<protein>
    <submittedName>
        <fullName evidence="2">Uncharacterized protein</fullName>
    </submittedName>
</protein>
<evidence type="ECO:0000313" key="2">
    <source>
        <dbReference type="EMBL" id="MPC45324.1"/>
    </source>
</evidence>
<dbReference type="Proteomes" id="UP000324222">
    <property type="component" value="Unassembled WGS sequence"/>
</dbReference>
<reference evidence="2 3" key="1">
    <citation type="submission" date="2019-05" db="EMBL/GenBank/DDBJ databases">
        <title>Another draft genome of Portunus trituberculatus and its Hox gene families provides insights of decapod evolution.</title>
        <authorList>
            <person name="Jeong J.-H."/>
            <person name="Song I."/>
            <person name="Kim S."/>
            <person name="Choi T."/>
            <person name="Kim D."/>
            <person name="Ryu S."/>
            <person name="Kim W."/>
        </authorList>
    </citation>
    <scope>NUCLEOTIDE SEQUENCE [LARGE SCALE GENOMIC DNA]</scope>
    <source>
        <tissue evidence="2">Muscle</tissue>
    </source>
</reference>
<feature type="region of interest" description="Disordered" evidence="1">
    <location>
        <begin position="87"/>
        <end position="123"/>
    </location>
</feature>
<dbReference type="AlphaFoldDB" id="A0A5B7FLM5"/>